<dbReference type="RefSeq" id="XP_013895056.1">
    <property type="nucleotide sequence ID" value="XM_014039602.1"/>
</dbReference>
<evidence type="ECO:0000313" key="5">
    <source>
        <dbReference type="EMBL" id="KIY96036.1"/>
    </source>
</evidence>
<dbReference type="Gene3D" id="3.40.50.1820">
    <property type="entry name" value="alpha/beta hydrolase"/>
    <property type="match status" value="1"/>
</dbReference>
<keyword evidence="5" id="KW-0012">Acyltransferase</keyword>
<feature type="compositionally biased region" description="Low complexity" evidence="3">
    <location>
        <begin position="84"/>
        <end position="96"/>
    </location>
</feature>
<evidence type="ECO:0000313" key="6">
    <source>
        <dbReference type="Proteomes" id="UP000054498"/>
    </source>
</evidence>
<dbReference type="GeneID" id="25729237"/>
<dbReference type="AlphaFoldDB" id="A0A0D2M401"/>
<feature type="region of interest" description="Disordered" evidence="3">
    <location>
        <begin position="84"/>
        <end position="114"/>
    </location>
</feature>
<accession>A0A0D2M401</accession>
<dbReference type="InterPro" id="IPR029058">
    <property type="entry name" value="AB_hydrolase_fold"/>
</dbReference>
<evidence type="ECO:0000256" key="3">
    <source>
        <dbReference type="SAM" id="MobiDB-lite"/>
    </source>
</evidence>
<evidence type="ECO:0000259" key="4">
    <source>
        <dbReference type="Pfam" id="PF00561"/>
    </source>
</evidence>
<dbReference type="SUPFAM" id="SSF53474">
    <property type="entry name" value="alpha/beta-Hydrolases"/>
    <property type="match status" value="1"/>
</dbReference>
<reference evidence="5 6" key="1">
    <citation type="journal article" date="2013" name="BMC Genomics">
        <title>Reconstruction of the lipid metabolism for the microalga Monoraphidium neglectum from its genome sequence reveals characteristics suitable for biofuel production.</title>
        <authorList>
            <person name="Bogen C."/>
            <person name="Al-Dilaimi A."/>
            <person name="Albersmeier A."/>
            <person name="Wichmann J."/>
            <person name="Grundmann M."/>
            <person name="Rupp O."/>
            <person name="Lauersen K.J."/>
            <person name="Blifernez-Klassen O."/>
            <person name="Kalinowski J."/>
            <person name="Goesmann A."/>
            <person name="Mussgnug J.H."/>
            <person name="Kruse O."/>
        </authorList>
    </citation>
    <scope>NUCLEOTIDE SEQUENCE [LARGE SCALE GENOMIC DNA]</scope>
    <source>
        <strain evidence="5 6">SAG 48.87</strain>
    </source>
</reference>
<keyword evidence="2" id="KW-0443">Lipid metabolism</keyword>
<keyword evidence="6" id="KW-1185">Reference proteome</keyword>
<keyword evidence="1" id="KW-0442">Lipid degradation</keyword>
<dbReference type="EMBL" id="KK103191">
    <property type="protein sequence ID" value="KIY96036.1"/>
    <property type="molecule type" value="Genomic_DNA"/>
</dbReference>
<dbReference type="GO" id="GO:0016746">
    <property type="term" value="F:acyltransferase activity"/>
    <property type="evidence" value="ECO:0007669"/>
    <property type="project" value="UniProtKB-KW"/>
</dbReference>
<organism evidence="5 6">
    <name type="scientific">Monoraphidium neglectum</name>
    <dbReference type="NCBI Taxonomy" id="145388"/>
    <lineage>
        <taxon>Eukaryota</taxon>
        <taxon>Viridiplantae</taxon>
        <taxon>Chlorophyta</taxon>
        <taxon>core chlorophytes</taxon>
        <taxon>Chlorophyceae</taxon>
        <taxon>CS clade</taxon>
        <taxon>Sphaeropleales</taxon>
        <taxon>Selenastraceae</taxon>
        <taxon>Monoraphidium</taxon>
    </lineage>
</organism>
<dbReference type="EC" id="2.3.1.-" evidence="5"/>
<evidence type="ECO:0000256" key="1">
    <source>
        <dbReference type="ARBA" id="ARBA00022963"/>
    </source>
</evidence>
<dbReference type="OrthoDB" id="9974421at2759"/>
<sequence length="487" mass="51029">MFNCAKFPSDRHTALAAHLGALAASARFTNASVRLAETGFSVDVDPGEPRIAPLNFGDGQGSAARAMEEDAAGLQGATTHFISCTGGTPRSSGRGSLISNASSGSDGPEDGVQRTGYTCTTSDGVRLHLVRGFCAAAAAARPRGHPVMLVPGLASSAEATFDVVPRLSLFGHLARQGYDVWLVDLRGNGKSGAPDVRPLSEGWCVDDHLFRDMPSAVELILRETGAEQLHWIGHSMGGMLATGALSMQGPLAQTVRSVVMLGSGCYGAGSWYSLLKPLVLGLCCFGFPGGVAGATIGKLAGTWASLAVMEAVFYWRSNTEVDVARRLMSTAFRFIPRGLVYQFLASIATDGGLTTADGRMQYCDPKVLRHVTTPVLGVTGDWDLFCPPAGGLKTVQQFGGDARRFIFVGPGYGTAKDHCGHFDVICGRNARSEVWPYVTSFLEEHDNPIIVGVADVVPSEGDMEALGRAAAAGARPAQCVGSCGARA</sequence>
<dbReference type="Pfam" id="PF00561">
    <property type="entry name" value="Abhydrolase_1"/>
    <property type="match status" value="1"/>
</dbReference>
<dbReference type="Proteomes" id="UP000054498">
    <property type="component" value="Unassembled WGS sequence"/>
</dbReference>
<proteinExistence type="predicted"/>
<dbReference type="InterPro" id="IPR000073">
    <property type="entry name" value="AB_hydrolase_1"/>
</dbReference>
<name>A0A0D2M401_9CHLO</name>
<gene>
    <name evidence="5" type="ORF">MNEG_11926</name>
</gene>
<evidence type="ECO:0000256" key="2">
    <source>
        <dbReference type="ARBA" id="ARBA00023098"/>
    </source>
</evidence>
<feature type="domain" description="AB hydrolase-1" evidence="4">
    <location>
        <begin position="146"/>
        <end position="263"/>
    </location>
</feature>
<dbReference type="PANTHER" id="PTHR11005">
    <property type="entry name" value="LYSOSOMAL ACID LIPASE-RELATED"/>
    <property type="match status" value="1"/>
</dbReference>
<protein>
    <submittedName>
        <fullName evidence="5">Lipase</fullName>
        <ecNumber evidence="5">2.3.1.-</ecNumber>
    </submittedName>
</protein>
<keyword evidence="5" id="KW-0808">Transferase</keyword>
<dbReference type="GO" id="GO:0016042">
    <property type="term" value="P:lipid catabolic process"/>
    <property type="evidence" value="ECO:0007669"/>
    <property type="project" value="UniProtKB-KW"/>
</dbReference>
<dbReference type="KEGG" id="mng:MNEG_11926"/>